<comment type="catalytic activity">
    <reaction evidence="9">
        <text>15-hydroxy-(5Z,8Z,11Z,13E)-eicosatetraenoate + ATP + CoA = 15-hydroxy-(5Z,8Z,11Z,13E)-eicosatetraenoyl-CoA + AMP + diphosphate</text>
        <dbReference type="Rhea" id="RHEA:52116"/>
        <dbReference type="ChEBI" id="CHEBI:30616"/>
        <dbReference type="ChEBI" id="CHEBI:33019"/>
        <dbReference type="ChEBI" id="CHEBI:57287"/>
        <dbReference type="ChEBI" id="CHEBI:78832"/>
        <dbReference type="ChEBI" id="CHEBI:136409"/>
        <dbReference type="ChEBI" id="CHEBI:456215"/>
    </reaction>
    <physiologicalReaction direction="left-to-right" evidence="9">
        <dbReference type="Rhea" id="RHEA:52117"/>
    </physiologicalReaction>
</comment>
<dbReference type="Gene3D" id="3.40.50.12780">
    <property type="entry name" value="N-terminal domain of ligase-like"/>
    <property type="match status" value="1"/>
</dbReference>
<accession>A0AAN9BUP2</accession>
<dbReference type="InterPro" id="IPR042099">
    <property type="entry name" value="ANL_N_sf"/>
</dbReference>
<evidence type="ECO:0000256" key="4">
    <source>
        <dbReference type="ARBA" id="ARBA00022832"/>
    </source>
</evidence>
<evidence type="ECO:0000256" key="11">
    <source>
        <dbReference type="ARBA" id="ARBA00024565"/>
    </source>
</evidence>
<comment type="similarity">
    <text evidence="1 13">Belongs to the ATP-dependent AMP-binding enzyme family.</text>
</comment>
<evidence type="ECO:0000256" key="3">
    <source>
        <dbReference type="ARBA" id="ARBA00022741"/>
    </source>
</evidence>
<evidence type="ECO:0000256" key="5">
    <source>
        <dbReference type="ARBA" id="ARBA00022840"/>
    </source>
</evidence>
<comment type="function">
    <text evidence="13">Catalyzes the conversion of long-chain fatty acids to their active form acyl-CoAs for both synthesis of cellular lipids, and degradation via beta-oxidation.</text>
</comment>
<name>A0AAN9BUP2_9CAEN</name>
<evidence type="ECO:0000256" key="6">
    <source>
        <dbReference type="ARBA" id="ARBA00024469"/>
    </source>
</evidence>
<dbReference type="InterPro" id="IPR020845">
    <property type="entry name" value="AMP-binding_CS"/>
</dbReference>
<organism evidence="15 16">
    <name type="scientific">Littorina saxatilis</name>
    <dbReference type="NCBI Taxonomy" id="31220"/>
    <lineage>
        <taxon>Eukaryota</taxon>
        <taxon>Metazoa</taxon>
        <taxon>Spiralia</taxon>
        <taxon>Lophotrochozoa</taxon>
        <taxon>Mollusca</taxon>
        <taxon>Gastropoda</taxon>
        <taxon>Caenogastropoda</taxon>
        <taxon>Littorinimorpha</taxon>
        <taxon>Littorinoidea</taxon>
        <taxon>Littorinidae</taxon>
        <taxon>Littorina</taxon>
    </lineage>
</organism>
<dbReference type="PROSITE" id="PS00455">
    <property type="entry name" value="AMP_BINDING"/>
    <property type="match status" value="1"/>
</dbReference>
<keyword evidence="13" id="KW-0443">Lipid metabolism</keyword>
<dbReference type="EMBL" id="JBAMIC010000002">
    <property type="protein sequence ID" value="KAK7112147.1"/>
    <property type="molecule type" value="Genomic_DNA"/>
</dbReference>
<evidence type="ECO:0000256" key="13">
    <source>
        <dbReference type="RuleBase" id="RU369030"/>
    </source>
</evidence>
<evidence type="ECO:0000256" key="10">
    <source>
        <dbReference type="ARBA" id="ARBA00024548"/>
    </source>
</evidence>
<comment type="catalytic activity">
    <reaction evidence="12">
        <text>hexadecanoate + ATP + CoA = hexadecanoyl-CoA + AMP + diphosphate</text>
        <dbReference type="Rhea" id="RHEA:30751"/>
        <dbReference type="ChEBI" id="CHEBI:7896"/>
        <dbReference type="ChEBI" id="CHEBI:30616"/>
        <dbReference type="ChEBI" id="CHEBI:33019"/>
        <dbReference type="ChEBI" id="CHEBI:57287"/>
        <dbReference type="ChEBI" id="CHEBI:57379"/>
        <dbReference type="ChEBI" id="CHEBI:456215"/>
    </reaction>
    <physiologicalReaction direction="left-to-right" evidence="12">
        <dbReference type="Rhea" id="RHEA:30752"/>
    </physiologicalReaction>
</comment>
<dbReference type="GO" id="GO:0005783">
    <property type="term" value="C:endoplasmic reticulum"/>
    <property type="evidence" value="ECO:0007669"/>
    <property type="project" value="TreeGrafter"/>
</dbReference>
<evidence type="ECO:0000256" key="2">
    <source>
        <dbReference type="ARBA" id="ARBA00022598"/>
    </source>
</evidence>
<dbReference type="GO" id="GO:0016020">
    <property type="term" value="C:membrane"/>
    <property type="evidence" value="ECO:0007669"/>
    <property type="project" value="TreeGrafter"/>
</dbReference>
<dbReference type="GO" id="GO:0005524">
    <property type="term" value="F:ATP binding"/>
    <property type="evidence" value="ECO:0007669"/>
    <property type="project" value="UniProtKB-KW"/>
</dbReference>
<dbReference type="AlphaFoldDB" id="A0AAN9BUP2"/>
<feature type="domain" description="AMP-dependent synthetase/ligase" evidence="14">
    <location>
        <begin position="36"/>
        <end position="440"/>
    </location>
</feature>
<evidence type="ECO:0000313" key="15">
    <source>
        <dbReference type="EMBL" id="KAK7112147.1"/>
    </source>
</evidence>
<comment type="caution">
    <text evidence="15">The sequence shown here is derived from an EMBL/GenBank/DDBJ whole genome shotgun (WGS) entry which is preliminary data.</text>
</comment>
<proteinExistence type="inferred from homology"/>
<comment type="catalytic activity">
    <reaction evidence="7">
        <text>a long-chain fatty acid + ATP + CoA = a long-chain fatty acyl-CoA + AMP + diphosphate</text>
        <dbReference type="Rhea" id="RHEA:15421"/>
        <dbReference type="ChEBI" id="CHEBI:30616"/>
        <dbReference type="ChEBI" id="CHEBI:33019"/>
        <dbReference type="ChEBI" id="CHEBI:57287"/>
        <dbReference type="ChEBI" id="CHEBI:57560"/>
        <dbReference type="ChEBI" id="CHEBI:83139"/>
        <dbReference type="ChEBI" id="CHEBI:456215"/>
        <dbReference type="EC" id="6.2.1.3"/>
    </reaction>
    <physiologicalReaction direction="left-to-right" evidence="7">
        <dbReference type="Rhea" id="RHEA:15422"/>
    </physiologicalReaction>
</comment>
<evidence type="ECO:0000256" key="12">
    <source>
        <dbReference type="ARBA" id="ARBA00049139"/>
    </source>
</evidence>
<dbReference type="EC" id="6.2.1.3" evidence="13"/>
<dbReference type="InterPro" id="IPR000873">
    <property type="entry name" value="AMP-dep_synth/lig_dom"/>
</dbReference>
<keyword evidence="3 13" id="KW-0547">Nucleotide-binding</keyword>
<evidence type="ECO:0000313" key="16">
    <source>
        <dbReference type="Proteomes" id="UP001374579"/>
    </source>
</evidence>
<dbReference type="SUPFAM" id="SSF56801">
    <property type="entry name" value="Acetyl-CoA synthetase-like"/>
    <property type="match status" value="1"/>
</dbReference>
<sequence>MTYLYDDTTTTYEAFLRGLQVSNNGNCLGKRSAPGKPYEWITYKQVLDKAHNFGSGLITKGVVASNSTFVGIYSGNCIEWAVADLGCQMFSMVPVPLYDTLGPEACKYIINQTELCTIVCDDSAKALKLLTEKGQLASLKRLVFIGTTLPDDLKQAAESCNVDLLLFKDVELLGQNNRQEPKPPKPDDLATLCYTSGTTGDPKGVMLTHANFLILLSAVHLQESSVLTLQPKDVHLSYLPLAHMFERGMHIIVFMCGASIGYFSGDIRKLTEDLMELRPSIFPTVPRLLNRIFDKVQAGVSGSWFKSLLFKLALHCKMQEVKRGIVRNDSIWDKLVFGKIQKLLGGRVRIIVTGSAPLAPSVLDFVRCAFGCLVLEGYGQTEATAGITFNTPGETESGNVGIPLACNYVKLVDVPEMDYFAKDDKGEVCCKGGNVMKGYYRNPEKTAEALDNEGWLHTGDIGMWLPNGTLKIIDRKKNIFKLAQGEYVAVEKVENIYLKSRFVGQCFVEGDSLKPSLMAVVVPDEEVVKPFAENNGLPTDLVQFCKSEKAKEIILKDMLSKAKGDHLKGFEQAKDIHLHPELFTVESGLLTPTMKNKRPALRKFFKQTVENLYKKHQL</sequence>
<dbReference type="Proteomes" id="UP001374579">
    <property type="component" value="Unassembled WGS sequence"/>
</dbReference>
<dbReference type="PANTHER" id="PTHR43272">
    <property type="entry name" value="LONG-CHAIN-FATTY-ACID--COA LIGASE"/>
    <property type="match status" value="1"/>
</dbReference>
<evidence type="ECO:0000256" key="1">
    <source>
        <dbReference type="ARBA" id="ARBA00006432"/>
    </source>
</evidence>
<evidence type="ECO:0000256" key="7">
    <source>
        <dbReference type="ARBA" id="ARBA00024484"/>
    </source>
</evidence>
<protein>
    <recommendedName>
        <fullName evidence="13">Long-chain-fatty-acid--CoA ligase</fullName>
        <ecNumber evidence="13">6.2.1.3</ecNumber>
    </recommendedName>
</protein>
<evidence type="ECO:0000259" key="14">
    <source>
        <dbReference type="Pfam" id="PF00501"/>
    </source>
</evidence>
<evidence type="ECO:0000256" key="9">
    <source>
        <dbReference type="ARBA" id="ARBA00024532"/>
    </source>
</evidence>
<gene>
    <name evidence="15" type="ORF">V1264_011645</name>
</gene>
<comment type="catalytic activity">
    <reaction evidence="11">
        <text>(E)-hexadec-2-enoate + ATP + CoA = (2E)-hexadecenoyl-CoA + AMP + diphosphate</text>
        <dbReference type="Rhea" id="RHEA:36139"/>
        <dbReference type="ChEBI" id="CHEBI:30616"/>
        <dbReference type="ChEBI" id="CHEBI:33019"/>
        <dbReference type="ChEBI" id="CHEBI:57287"/>
        <dbReference type="ChEBI" id="CHEBI:61526"/>
        <dbReference type="ChEBI" id="CHEBI:72745"/>
        <dbReference type="ChEBI" id="CHEBI:456215"/>
    </reaction>
    <physiologicalReaction direction="left-to-right" evidence="11">
        <dbReference type="Rhea" id="RHEA:36140"/>
    </physiologicalReaction>
</comment>
<keyword evidence="2 13" id="KW-0436">Ligase</keyword>
<dbReference type="InterPro" id="IPR045311">
    <property type="entry name" value="LC-FACS_euk"/>
</dbReference>
<keyword evidence="5 13" id="KW-0067">ATP-binding</keyword>
<comment type="catalytic activity">
    <reaction evidence="8">
        <text>12-hydroxy-(5Z,8Z,10E,14Z)-eicosatetraenoate + ATP + CoA = 12-hydroxy-(5Z,8Z,10E,14Z)-eicosatetraenoyl-CoA + AMP + diphosphate</text>
        <dbReference type="Rhea" id="RHEA:52112"/>
        <dbReference type="ChEBI" id="CHEBI:30616"/>
        <dbReference type="ChEBI" id="CHEBI:33019"/>
        <dbReference type="ChEBI" id="CHEBI:57287"/>
        <dbReference type="ChEBI" id="CHEBI:90718"/>
        <dbReference type="ChEBI" id="CHEBI:136408"/>
        <dbReference type="ChEBI" id="CHEBI:456215"/>
    </reaction>
    <physiologicalReaction direction="left-to-right" evidence="8">
        <dbReference type="Rhea" id="RHEA:52113"/>
    </physiologicalReaction>
</comment>
<keyword evidence="4 13" id="KW-0276">Fatty acid metabolism</keyword>
<reference evidence="15 16" key="1">
    <citation type="submission" date="2024-02" db="EMBL/GenBank/DDBJ databases">
        <title>Chromosome-scale genome assembly of the rough periwinkle Littorina saxatilis.</title>
        <authorList>
            <person name="De Jode A."/>
            <person name="Faria R."/>
            <person name="Formenti G."/>
            <person name="Sims Y."/>
            <person name="Smith T.P."/>
            <person name="Tracey A."/>
            <person name="Wood J.M.D."/>
            <person name="Zagrodzka Z.B."/>
            <person name="Johannesson K."/>
            <person name="Butlin R.K."/>
            <person name="Leder E.H."/>
        </authorList>
    </citation>
    <scope>NUCLEOTIDE SEQUENCE [LARGE SCALE GENOMIC DNA]</scope>
    <source>
        <strain evidence="15">Snail1</strain>
        <tissue evidence="15">Muscle</tissue>
    </source>
</reference>
<dbReference type="GO" id="GO:0047676">
    <property type="term" value="F:arachidonate-CoA ligase activity"/>
    <property type="evidence" value="ECO:0007669"/>
    <property type="project" value="UniProtKB-EC"/>
</dbReference>
<evidence type="ECO:0000256" key="8">
    <source>
        <dbReference type="ARBA" id="ARBA00024495"/>
    </source>
</evidence>
<comment type="catalytic activity">
    <reaction evidence="6">
        <text>5-hydroxy-(6E,8Z,11Z,14Z)-eicosatetraenoate + ATP + CoA = 5-hydroxy-(6E,8Z,11Z,14Z)-eicosatetraenoyl-CoA + AMP + diphosphate</text>
        <dbReference type="Rhea" id="RHEA:52108"/>
        <dbReference type="ChEBI" id="CHEBI:30616"/>
        <dbReference type="ChEBI" id="CHEBI:33019"/>
        <dbReference type="ChEBI" id="CHEBI:57287"/>
        <dbReference type="ChEBI" id="CHEBI:65341"/>
        <dbReference type="ChEBI" id="CHEBI:136407"/>
        <dbReference type="ChEBI" id="CHEBI:456215"/>
    </reaction>
    <physiologicalReaction direction="left-to-right" evidence="6">
        <dbReference type="Rhea" id="RHEA:52109"/>
    </physiologicalReaction>
</comment>
<dbReference type="PANTHER" id="PTHR43272:SF107">
    <property type="entry name" value="LONG-CHAIN-FATTY-ACID--COA LIGASE 5"/>
    <property type="match status" value="1"/>
</dbReference>
<dbReference type="Pfam" id="PF00501">
    <property type="entry name" value="AMP-binding"/>
    <property type="match status" value="1"/>
</dbReference>
<dbReference type="CDD" id="cd05927">
    <property type="entry name" value="LC-FACS_euk"/>
    <property type="match status" value="1"/>
</dbReference>
<keyword evidence="16" id="KW-1185">Reference proteome</keyword>
<comment type="catalytic activity">
    <reaction evidence="10">
        <text>(5Z,8Z,11Z,14Z)-eicosatetraenoate + ATP + CoA = (5Z,8Z,11Z,14Z)-eicosatetraenoyl-CoA + AMP + diphosphate</text>
        <dbReference type="Rhea" id="RHEA:19713"/>
        <dbReference type="ChEBI" id="CHEBI:30616"/>
        <dbReference type="ChEBI" id="CHEBI:32395"/>
        <dbReference type="ChEBI" id="CHEBI:33019"/>
        <dbReference type="ChEBI" id="CHEBI:57287"/>
        <dbReference type="ChEBI" id="CHEBI:57368"/>
        <dbReference type="ChEBI" id="CHEBI:456215"/>
        <dbReference type="EC" id="6.2.1.15"/>
    </reaction>
    <physiologicalReaction direction="left-to-right" evidence="10">
        <dbReference type="Rhea" id="RHEA:19714"/>
    </physiologicalReaction>
</comment>